<dbReference type="RefSeq" id="WP_307192337.1">
    <property type="nucleotide sequence ID" value="NZ_JAUSUN010000023.1"/>
</dbReference>
<dbReference type="EMBL" id="JAUSUN010000023">
    <property type="protein sequence ID" value="MDQ0414990.1"/>
    <property type="molecule type" value="Genomic_DNA"/>
</dbReference>
<protein>
    <submittedName>
        <fullName evidence="1">Uncharacterized protein</fullName>
    </submittedName>
</protein>
<sequence length="179" mass="21208">MGQYLQLGICSRIVIQKERTAKLNVSIEKVTEALDKVMDMSLFERGDTEEQYIFTIKEFIVLDQLNQFLEFQFSLYPQQHYKESFETALKAVSEQSSLQNILELAKAKKFSCFQRNIITDEILVNDWHGLKVEYDMWIMFVEGKLVMETYNNFLRYFEKQVRTSSKNWSISGAFRCFID</sequence>
<reference evidence="1 2" key="1">
    <citation type="submission" date="2023-07" db="EMBL/GenBank/DDBJ databases">
        <title>Genomic Encyclopedia of Type Strains, Phase IV (KMG-IV): sequencing the most valuable type-strain genomes for metagenomic binning, comparative biology and taxonomic classification.</title>
        <authorList>
            <person name="Goeker M."/>
        </authorList>
    </citation>
    <scope>NUCLEOTIDE SEQUENCE [LARGE SCALE GENOMIC DNA]</scope>
    <source>
        <strain evidence="1 2">DSM 19598</strain>
    </source>
</reference>
<keyword evidence="2" id="KW-1185">Reference proteome</keyword>
<gene>
    <name evidence="1" type="ORF">J2S25_003202</name>
</gene>
<organism evidence="1 2">
    <name type="scientific">Mesobacillus stamsii</name>
    <dbReference type="NCBI Taxonomy" id="225347"/>
    <lineage>
        <taxon>Bacteria</taxon>
        <taxon>Bacillati</taxon>
        <taxon>Bacillota</taxon>
        <taxon>Bacilli</taxon>
        <taxon>Bacillales</taxon>
        <taxon>Bacillaceae</taxon>
        <taxon>Mesobacillus</taxon>
    </lineage>
</organism>
<name>A0ABU0FYU5_9BACI</name>
<evidence type="ECO:0000313" key="2">
    <source>
        <dbReference type="Proteomes" id="UP001242313"/>
    </source>
</evidence>
<comment type="caution">
    <text evidence="1">The sequence shown here is derived from an EMBL/GenBank/DDBJ whole genome shotgun (WGS) entry which is preliminary data.</text>
</comment>
<accession>A0ABU0FYU5</accession>
<evidence type="ECO:0000313" key="1">
    <source>
        <dbReference type="EMBL" id="MDQ0414990.1"/>
    </source>
</evidence>
<proteinExistence type="predicted"/>
<dbReference type="Proteomes" id="UP001242313">
    <property type="component" value="Unassembled WGS sequence"/>
</dbReference>